<dbReference type="PROSITE" id="PS51294">
    <property type="entry name" value="HTH_MYB"/>
    <property type="match status" value="3"/>
</dbReference>
<feature type="compositionally biased region" description="Low complexity" evidence="3">
    <location>
        <begin position="227"/>
        <end position="238"/>
    </location>
</feature>
<name>A0ABD3RG45_9STRA</name>
<dbReference type="InterPro" id="IPR001005">
    <property type="entry name" value="SANT/Myb"/>
</dbReference>
<dbReference type="EMBL" id="JALLPB020000226">
    <property type="protein sequence ID" value="KAL3811930.1"/>
    <property type="molecule type" value="Genomic_DNA"/>
</dbReference>
<feature type="compositionally biased region" description="Basic and acidic residues" evidence="3">
    <location>
        <begin position="1251"/>
        <end position="1260"/>
    </location>
</feature>
<dbReference type="PANTHER" id="PTHR45614:SF232">
    <property type="entry name" value="TRANSCRIPTION FACTOR MYB3R-2"/>
    <property type="match status" value="1"/>
</dbReference>
<gene>
    <name evidence="6" type="ORF">ACHAXA_001577</name>
</gene>
<feature type="compositionally biased region" description="Low complexity" evidence="3">
    <location>
        <begin position="145"/>
        <end position="155"/>
    </location>
</feature>
<comment type="caution">
    <text evidence="6">The sequence shown here is derived from an EMBL/GenBank/DDBJ whole genome shotgun (WGS) entry which is preliminary data.</text>
</comment>
<keyword evidence="2" id="KW-0238">DNA-binding</keyword>
<dbReference type="InterPro" id="IPR017930">
    <property type="entry name" value="Myb_dom"/>
</dbReference>
<dbReference type="InterPro" id="IPR009057">
    <property type="entry name" value="Homeodomain-like_sf"/>
</dbReference>
<feature type="region of interest" description="Disordered" evidence="3">
    <location>
        <begin position="1"/>
        <end position="167"/>
    </location>
</feature>
<dbReference type="InterPro" id="IPR050560">
    <property type="entry name" value="MYB_TF"/>
</dbReference>
<protein>
    <submittedName>
        <fullName evidence="6">Uncharacterized protein</fullName>
    </submittedName>
</protein>
<evidence type="ECO:0000256" key="1">
    <source>
        <dbReference type="ARBA" id="ARBA00022737"/>
    </source>
</evidence>
<organism evidence="6 7">
    <name type="scientific">Cyclostephanos tholiformis</name>
    <dbReference type="NCBI Taxonomy" id="382380"/>
    <lineage>
        <taxon>Eukaryota</taxon>
        <taxon>Sar</taxon>
        <taxon>Stramenopiles</taxon>
        <taxon>Ochrophyta</taxon>
        <taxon>Bacillariophyta</taxon>
        <taxon>Coscinodiscophyceae</taxon>
        <taxon>Thalassiosirophycidae</taxon>
        <taxon>Stephanodiscales</taxon>
        <taxon>Stephanodiscaceae</taxon>
        <taxon>Cyclostephanos</taxon>
    </lineage>
</organism>
<evidence type="ECO:0000256" key="2">
    <source>
        <dbReference type="ARBA" id="ARBA00023125"/>
    </source>
</evidence>
<feature type="compositionally biased region" description="Low complexity" evidence="3">
    <location>
        <begin position="368"/>
        <end position="381"/>
    </location>
</feature>
<feature type="domain" description="HTH myb-type" evidence="5">
    <location>
        <begin position="721"/>
        <end position="776"/>
    </location>
</feature>
<evidence type="ECO:0000256" key="3">
    <source>
        <dbReference type="SAM" id="MobiDB-lite"/>
    </source>
</evidence>
<evidence type="ECO:0000259" key="5">
    <source>
        <dbReference type="PROSITE" id="PS51294"/>
    </source>
</evidence>
<dbReference type="Pfam" id="PF00249">
    <property type="entry name" value="Myb_DNA-binding"/>
    <property type="match status" value="1"/>
</dbReference>
<feature type="region of interest" description="Disordered" evidence="3">
    <location>
        <begin position="188"/>
        <end position="255"/>
    </location>
</feature>
<dbReference type="PROSITE" id="PS50090">
    <property type="entry name" value="MYB_LIKE"/>
    <property type="match status" value="3"/>
</dbReference>
<feature type="compositionally biased region" description="Acidic residues" evidence="3">
    <location>
        <begin position="384"/>
        <end position="393"/>
    </location>
</feature>
<feature type="compositionally biased region" description="Basic and acidic residues" evidence="3">
    <location>
        <begin position="599"/>
        <end position="609"/>
    </location>
</feature>
<keyword evidence="7" id="KW-1185">Reference proteome</keyword>
<feature type="compositionally biased region" description="Low complexity" evidence="3">
    <location>
        <begin position="65"/>
        <end position="109"/>
    </location>
</feature>
<feature type="domain" description="HTH myb-type" evidence="5">
    <location>
        <begin position="778"/>
        <end position="827"/>
    </location>
</feature>
<keyword evidence="1" id="KW-0677">Repeat</keyword>
<feature type="compositionally biased region" description="Low complexity" evidence="3">
    <location>
        <begin position="200"/>
        <end position="219"/>
    </location>
</feature>
<feature type="compositionally biased region" description="Low complexity" evidence="3">
    <location>
        <begin position="36"/>
        <end position="47"/>
    </location>
</feature>
<reference evidence="6 7" key="1">
    <citation type="submission" date="2024-10" db="EMBL/GenBank/DDBJ databases">
        <title>Updated reference genomes for cyclostephanoid diatoms.</title>
        <authorList>
            <person name="Roberts W.R."/>
            <person name="Alverson A.J."/>
        </authorList>
    </citation>
    <scope>NUCLEOTIDE SEQUENCE [LARGE SCALE GENOMIC DNA]</scope>
    <source>
        <strain evidence="6 7">AJA228-03</strain>
    </source>
</reference>
<dbReference type="GO" id="GO:0003677">
    <property type="term" value="F:DNA binding"/>
    <property type="evidence" value="ECO:0007669"/>
    <property type="project" value="UniProtKB-KW"/>
</dbReference>
<feature type="compositionally biased region" description="Low complexity" evidence="3">
    <location>
        <begin position="439"/>
        <end position="466"/>
    </location>
</feature>
<feature type="domain" description="HTH myb-type" evidence="5">
    <location>
        <begin position="669"/>
        <end position="720"/>
    </location>
</feature>
<feature type="region of interest" description="Disordered" evidence="3">
    <location>
        <begin position="426"/>
        <end position="679"/>
    </location>
</feature>
<dbReference type="Gene3D" id="1.10.10.60">
    <property type="entry name" value="Homeodomain-like"/>
    <property type="match status" value="3"/>
</dbReference>
<dbReference type="Pfam" id="PF13921">
    <property type="entry name" value="Myb_DNA-bind_6"/>
    <property type="match status" value="1"/>
</dbReference>
<dbReference type="CDD" id="cd00167">
    <property type="entry name" value="SANT"/>
    <property type="match status" value="3"/>
</dbReference>
<sequence>MTGGRIDDGDHREDDSRRRAHDGNCDGGTSSNVVPTAATTTTITETAMIPPKKTRDVDVVDDEMSSSSGQPSDEQQHQPQQRQQQRQAQQHQSQQEQLATPAASSSAPTHPNRVAVVEHNPPPPPPPDNKASTAVIVVPPPPPQQQQQHYLPHQHAGAGMSHSWNHGHPPPGYHHAYYHGQIHNPYAVVAAAPPPPPPSVVISAQPQPQSTQQQQQQQQKNNRHPIGQRQRQGQGQQQPVHYPTRHSTGQAAAAAVTAAAAGGRYPHHGWFAASGASVVHAGKDGGNAALAAPRATTTNFNVESDTTEAIPLSASSVGVPSDPPPTPYRTPTKCKTSAVMKVPTKPTSEKESLADIAAKRARAEREQAASSGRSATTTAVNVDDHDDVVDDDGTCGGATTADAADGRKGGGTVASSNAVIVASRAKENVHPAGNNGKRAIASSSSSSLSAASKNGGKQSAAAAAAGRPIHSLPHHPLATQAPPPVPPVVTHGHYHPYAHLHHHHAAQQYAAAAAAAHMQHHGLSHAPAGMPPPPPHHYQRHPAAALSGLQRPQQNVSHPSIPHAHARDRQQRQQAHHGGWREDQKRRSSGKQHAQHPTNDSRSHDDGGYKRAQPTVVKTAGDSAVAKGKGGGARTSNNEARLSPSAADNDRPMVVGGGKNSTIKSSSKHSKRMGSEWSKDEDDTLRRVVDDYGSHDWKTISQYLPDRSKQECQYRWQKVLKATLVKGPWTAEEDAAVERLVGQYGAKKWSVIASHLPGRIGKQCRERWHNHLNPNISKEAWSTDEDRMILEFHMSKGNRWAEIAKLLPGRTDNAIKNHWNSSMKRKIEKYLSNNDKDRIPYTADGRFDFHGDVEGVLTAVRDSTAEGTTSTKKANPNINFSSRKALKRIGGDAHTPRELRCPSKTTTFSESILSNNQSSYTNDSASRNLFVESSSSKISDSEFHLDADDIVASNIFISPAPTGKERNADGMMADSNQKRQLRSTFTAGRASIMETPNNGNWRPTRSPTFRSMKTPEVSKMDLCGFTPLSNNGKHHEEGNGSNFEEMLESGLFSPGWPLALGKDFVVESNNSNSNNVSASFSSSFADGMKTPHAEDRPRMCIANVRFGDGNTEKSSDRMQREVAISPIFNLKEIMKGKKRKRRSLFWNDAHGISSDAEFSCVTPSFSVTSRTTVMTHPLTICSSANSVRTAFSLEDFQDRSIQISSSSLQGIDKSENDVIDIRWNKRRTATSPPDCSGMEPKHITQETPQVDADKNTRRDSPSSLGGAEENAASATPPFSPPSLLDKVGSILQSARKLEAGTPAETFWSSVGGLDDFTPFKIGSPTSNRAESEIFFAN</sequence>
<evidence type="ECO:0000313" key="6">
    <source>
        <dbReference type="EMBL" id="KAL3811930.1"/>
    </source>
</evidence>
<evidence type="ECO:0000313" key="7">
    <source>
        <dbReference type="Proteomes" id="UP001530377"/>
    </source>
</evidence>
<dbReference type="SUPFAM" id="SSF46689">
    <property type="entry name" value="Homeodomain-like"/>
    <property type="match status" value="2"/>
</dbReference>
<feature type="domain" description="Myb-like" evidence="4">
    <location>
        <begin position="721"/>
        <end position="772"/>
    </location>
</feature>
<dbReference type="PANTHER" id="PTHR45614">
    <property type="entry name" value="MYB PROTEIN-RELATED"/>
    <property type="match status" value="1"/>
</dbReference>
<feature type="compositionally biased region" description="Basic and acidic residues" evidence="3">
    <location>
        <begin position="347"/>
        <end position="367"/>
    </location>
</feature>
<proteinExistence type="predicted"/>
<evidence type="ECO:0000259" key="4">
    <source>
        <dbReference type="PROSITE" id="PS50090"/>
    </source>
</evidence>
<feature type="compositionally biased region" description="Low complexity" evidence="3">
    <location>
        <begin position="506"/>
        <end position="517"/>
    </location>
</feature>
<feature type="compositionally biased region" description="Basic residues" evidence="3">
    <location>
        <begin position="492"/>
        <end position="505"/>
    </location>
</feature>
<feature type="region of interest" description="Disordered" evidence="3">
    <location>
        <begin position="1223"/>
        <end position="1281"/>
    </location>
</feature>
<accession>A0ABD3RG45</accession>
<feature type="compositionally biased region" description="Basic and acidic residues" evidence="3">
    <location>
        <begin position="1"/>
        <end position="24"/>
    </location>
</feature>
<dbReference type="Proteomes" id="UP001530377">
    <property type="component" value="Unassembled WGS sequence"/>
</dbReference>
<feature type="domain" description="Myb-like" evidence="4">
    <location>
        <begin position="669"/>
        <end position="720"/>
    </location>
</feature>
<feature type="region of interest" description="Disordered" evidence="3">
    <location>
        <begin position="313"/>
        <end position="393"/>
    </location>
</feature>
<dbReference type="FunFam" id="1.10.10.60:FF:000010">
    <property type="entry name" value="Transcriptional activator Myb isoform A"/>
    <property type="match status" value="1"/>
</dbReference>
<feature type="domain" description="Myb-like" evidence="4">
    <location>
        <begin position="773"/>
        <end position="823"/>
    </location>
</feature>
<dbReference type="SMART" id="SM00717">
    <property type="entry name" value="SANT"/>
    <property type="match status" value="3"/>
</dbReference>